<keyword evidence="2" id="KW-1185">Reference proteome</keyword>
<organism evidence="1 2">
    <name type="scientific">Sodalis ligni</name>
    <dbReference type="NCBI Taxonomy" id="2697027"/>
    <lineage>
        <taxon>Bacteria</taxon>
        <taxon>Pseudomonadati</taxon>
        <taxon>Pseudomonadota</taxon>
        <taxon>Gammaproteobacteria</taxon>
        <taxon>Enterobacterales</taxon>
        <taxon>Bruguierivoracaceae</taxon>
        <taxon>Sodalis</taxon>
    </lineage>
</organism>
<dbReference type="AlphaFoldDB" id="A0A4R1N581"/>
<dbReference type="RefSeq" id="WP_243701382.1">
    <property type="nucleotide sequence ID" value="NZ_SJOI01000001.1"/>
</dbReference>
<sequence>MNHPPLKYGSVCSGIDVLADNLYAEKKTRAAFKRDIVNKVLFVKEGELLFLKNLKLKRLPKSLIFLRNCAQNMAPILRSWPSCHLMKRLRSGSNIPLIAIHPDQRVLPYHLDKIKFIHHPLSRGCFHVNNPLC</sequence>
<accession>A0A4R1N581</accession>
<dbReference type="Proteomes" id="UP000294555">
    <property type="component" value="Unassembled WGS sequence"/>
</dbReference>
<reference evidence="1 2" key="1">
    <citation type="submission" date="2019-02" db="EMBL/GenBank/DDBJ databases">
        <title>Investigation of anaerobic lignin degradation for improved lignocellulosic biofuels.</title>
        <authorList>
            <person name="Deangelis K."/>
        </authorList>
    </citation>
    <scope>NUCLEOTIDE SEQUENCE [LARGE SCALE GENOMIC DNA]</scope>
    <source>
        <strain evidence="1 2">159R</strain>
    </source>
</reference>
<gene>
    <name evidence="1" type="ORF">EZJ58_0201</name>
</gene>
<proteinExistence type="predicted"/>
<protein>
    <submittedName>
        <fullName evidence="1">Uncharacterized protein</fullName>
    </submittedName>
</protein>
<dbReference type="EMBL" id="SJOI01000001">
    <property type="protein sequence ID" value="TCL02202.1"/>
    <property type="molecule type" value="Genomic_DNA"/>
</dbReference>
<comment type="caution">
    <text evidence="1">The sequence shown here is derived from an EMBL/GenBank/DDBJ whole genome shotgun (WGS) entry which is preliminary data.</text>
</comment>
<evidence type="ECO:0000313" key="1">
    <source>
        <dbReference type="EMBL" id="TCL02202.1"/>
    </source>
</evidence>
<name>A0A4R1N581_9GAMM</name>
<evidence type="ECO:0000313" key="2">
    <source>
        <dbReference type="Proteomes" id="UP000294555"/>
    </source>
</evidence>